<dbReference type="Pfam" id="PF12706">
    <property type="entry name" value="Lactamase_B_2"/>
    <property type="match status" value="1"/>
</dbReference>
<evidence type="ECO:0000313" key="2">
    <source>
        <dbReference type="EMBL" id="CUV05491.1"/>
    </source>
</evidence>
<gene>
    <name evidence="2" type="ORF">CHUDEA4_1130</name>
    <name evidence="3" type="ORF">GY17_00003726</name>
</gene>
<dbReference type="EMBL" id="LN877950">
    <property type="protein sequence ID" value="CUV05491.1"/>
    <property type="molecule type" value="Genomic_DNA"/>
</dbReference>
<reference evidence="3 4" key="3">
    <citation type="submission" date="2017-10" db="EMBL/GenBank/DDBJ databases">
        <title>Consistent, comparative and evidence-based genome annotation and re-annotation for the closely-related species, Cryptosporidium parvum, C. hominis and C. tyzzeri.</title>
        <authorList>
            <person name="Baptista R.P."/>
            <person name="Li Y."/>
            <person name="Sateriale A."/>
            <person name="Striepen B."/>
            <person name="Kissinger J.C."/>
        </authorList>
    </citation>
    <scope>NUCLEOTIDE SEQUENCE [LARGE SCALE GENOMIC DNA]</scope>
    <source>
        <strain evidence="3">30976</strain>
    </source>
</reference>
<dbReference type="EMBL" id="JTAI01000021">
    <property type="protein sequence ID" value="PPS93372.1"/>
    <property type="molecule type" value="Genomic_DNA"/>
</dbReference>
<dbReference type="AlphaFoldDB" id="A0A0S4TFN4"/>
<sequence>MKLPCGILFVGTGVSSSVPLLHHALNSENYKCLCSYVGKKEGPYDMTKNTRNNVSILVRIPNMQEKENGDDDCYNILIDLGKSFREAAITIFPNYNISKIDSVILTHFHNDAVAGFSSILHFQQKKETLVPIYLNAETLDLVNKRHNKIIKNYAFEDNLVNSKDLKRRYELNVFDIYNGKIEKCLNSNKLYNILDSFNKESKFNNNKKFKKIEFSINNIKITAFPMNHGNCICMGYCFHFEKQNVIYISDYIFPMLDSSIEFLNSIKDEKRSTLILDSISYNKTSNAHANISQSLKFIQEFSPDYVYFIGMSCSVEHDETNKILNNELINLKNDGKCINTISIELAYDGLFLPI</sequence>
<dbReference type="Proteomes" id="UP001429100">
    <property type="component" value="Unassembled WGS sequence"/>
</dbReference>
<dbReference type="Proteomes" id="UP000199752">
    <property type="component" value="Chromosome 4"/>
</dbReference>
<dbReference type="PANTHER" id="PTHR42663:SF6">
    <property type="entry name" value="HYDROLASE C777.06C-RELATED"/>
    <property type="match status" value="1"/>
</dbReference>
<dbReference type="InterPro" id="IPR001279">
    <property type="entry name" value="Metallo-B-lactamas"/>
</dbReference>
<dbReference type="OrthoDB" id="341300at2759"/>
<reference evidence="2" key="2">
    <citation type="submission" date="2015-08" db="EMBL/GenBank/DDBJ databases">
        <authorList>
            <person name="Babu N.S."/>
            <person name="Beckwith C.J."/>
            <person name="Beseler K.G."/>
            <person name="Brison A."/>
            <person name="Carone J.V."/>
            <person name="Caskin T.P."/>
            <person name="Diamond M."/>
            <person name="Durham M.E."/>
            <person name="Foxe J.M."/>
            <person name="Go M."/>
            <person name="Henderson B.A."/>
            <person name="Jones I.B."/>
            <person name="McGettigan J.A."/>
            <person name="Micheletti S.J."/>
            <person name="Nasrallah M.E."/>
            <person name="Ortiz D."/>
            <person name="Piller C.R."/>
            <person name="Privatt S.R."/>
            <person name="Schneider S.L."/>
            <person name="Sharp S."/>
            <person name="Smith T.C."/>
            <person name="Stanton J.D."/>
            <person name="Ullery H.E."/>
            <person name="Wilson R.J."/>
            <person name="Serrano M.G."/>
            <person name="Buck G."/>
            <person name="Lee V."/>
            <person name="Wang Y."/>
            <person name="Carvalho R."/>
            <person name="Voegtly L."/>
            <person name="Shi R."/>
            <person name="Duckworth R."/>
            <person name="Johnson A."/>
            <person name="Loviza R."/>
            <person name="Walstead R."/>
            <person name="Shah Z."/>
            <person name="Kiflezghi M."/>
            <person name="Wade K."/>
            <person name="Ball S.L."/>
            <person name="Bradley K.W."/>
            <person name="Asai D.J."/>
            <person name="Bowman C.A."/>
            <person name="Russell D.A."/>
            <person name="Pope W.H."/>
            <person name="Jacobs-Sera D."/>
            <person name="Hendrix R.W."/>
            <person name="Hatfull G.F."/>
        </authorList>
    </citation>
    <scope>NUCLEOTIDE SEQUENCE [LARGE SCALE GENOMIC DNA]</scope>
</reference>
<dbReference type="InterPro" id="IPR036866">
    <property type="entry name" value="RibonucZ/Hydroxyglut_hydro"/>
</dbReference>
<evidence type="ECO:0000313" key="4">
    <source>
        <dbReference type="Proteomes" id="UP001429100"/>
    </source>
</evidence>
<dbReference type="VEuPathDB" id="CryptoDB:ChTU502y2012_413g0195"/>
<dbReference type="PANTHER" id="PTHR42663">
    <property type="entry name" value="HYDROLASE C777.06C-RELATED-RELATED"/>
    <property type="match status" value="1"/>
</dbReference>
<reference evidence="3 4" key="1">
    <citation type="submission" date="2014-11" db="EMBL/GenBank/DDBJ databases">
        <title>Comparative genomic analysis of Cryptosporidium hominis reveals occurrence of genetic recombination in virulent subtypes.</title>
        <authorList>
            <person name="Guo Y."/>
            <person name="Tang K."/>
            <person name="Frace M."/>
            <person name="Li N."/>
            <person name="Roellig D.M."/>
            <person name="Sammons S."/>
            <person name="Knipe K."/>
            <person name="Rowe L."/>
            <person name="Feng Y."/>
            <person name="Xiao L."/>
        </authorList>
    </citation>
    <scope>NUCLEOTIDE SEQUENCE [LARGE SCALE GENOMIC DNA]</scope>
    <source>
        <strain evidence="3">30976</strain>
    </source>
</reference>
<keyword evidence="4" id="KW-1185">Reference proteome</keyword>
<evidence type="ECO:0000259" key="1">
    <source>
        <dbReference type="Pfam" id="PF12706"/>
    </source>
</evidence>
<dbReference type="SUPFAM" id="SSF56281">
    <property type="entry name" value="Metallo-hydrolase/oxidoreductase"/>
    <property type="match status" value="1"/>
</dbReference>
<proteinExistence type="predicted"/>
<dbReference type="Gene3D" id="3.60.15.10">
    <property type="entry name" value="Ribonuclease Z/Hydroxyacylglutathione hydrolase-like"/>
    <property type="match status" value="1"/>
</dbReference>
<protein>
    <submittedName>
        <fullName evidence="3">Metallo-beta-lactamase</fullName>
    </submittedName>
</protein>
<organism evidence="2">
    <name type="scientific">Cryptosporidium hominis</name>
    <dbReference type="NCBI Taxonomy" id="237895"/>
    <lineage>
        <taxon>Eukaryota</taxon>
        <taxon>Sar</taxon>
        <taxon>Alveolata</taxon>
        <taxon>Apicomplexa</taxon>
        <taxon>Conoidasida</taxon>
        <taxon>Coccidia</taxon>
        <taxon>Eucoccidiorida</taxon>
        <taxon>Eimeriorina</taxon>
        <taxon>Cryptosporidiidae</taxon>
        <taxon>Cryptosporidium</taxon>
    </lineage>
</organism>
<feature type="domain" description="Metallo-beta-lactamase" evidence="1">
    <location>
        <begin position="74"/>
        <end position="146"/>
    </location>
</feature>
<dbReference type="VEuPathDB" id="CryptoDB:CHUDEA4_1130"/>
<dbReference type="VEuPathDB" id="CryptoDB:GY17_00003726"/>
<accession>A0A0S4TFN4</accession>
<evidence type="ECO:0000313" key="3">
    <source>
        <dbReference type="EMBL" id="PPS93372.1"/>
    </source>
</evidence>
<name>A0A0S4TFN4_CRYHO</name>